<proteinExistence type="inferred from homology"/>
<gene>
    <name evidence="12" type="ORF">EV209_2763</name>
</gene>
<comment type="cofactor">
    <cofactor evidence="11">
        <name>Mg(2+)</name>
        <dbReference type="ChEBI" id="CHEBI:18420"/>
    </cofactor>
    <cofactor evidence="11">
        <name>Mn(2+)</name>
        <dbReference type="ChEBI" id="CHEBI:29035"/>
    </cofactor>
    <text evidence="11">Magnesium. Can also use manganese.</text>
</comment>
<keyword evidence="4 10" id="KW-0808">Transferase</keyword>
<dbReference type="PANTHER" id="PTHR30040:SF2">
    <property type="entry name" value="FAD:PROTEIN FMN TRANSFERASE"/>
    <property type="match status" value="1"/>
</dbReference>
<evidence type="ECO:0000256" key="3">
    <source>
        <dbReference type="ARBA" id="ARBA00022630"/>
    </source>
</evidence>
<dbReference type="PIRSF" id="PIRSF006268">
    <property type="entry name" value="ApbE"/>
    <property type="match status" value="1"/>
</dbReference>
<feature type="binding site" evidence="11">
    <location>
        <position position="181"/>
    </location>
    <ligand>
        <name>Mg(2+)</name>
        <dbReference type="ChEBI" id="CHEBI:18420"/>
    </ligand>
</feature>
<keyword evidence="3 10" id="KW-0285">Flavoprotein</keyword>
<feature type="binding site" evidence="11">
    <location>
        <position position="295"/>
    </location>
    <ligand>
        <name>Mg(2+)</name>
        <dbReference type="ChEBI" id="CHEBI:18420"/>
    </ligand>
</feature>
<keyword evidence="7 10" id="KW-0460">Magnesium</keyword>
<dbReference type="EC" id="2.7.1.180" evidence="1 10"/>
<evidence type="ECO:0000256" key="8">
    <source>
        <dbReference type="ARBA" id="ARBA00031306"/>
    </source>
</evidence>
<evidence type="ECO:0000256" key="5">
    <source>
        <dbReference type="ARBA" id="ARBA00022723"/>
    </source>
</evidence>
<evidence type="ECO:0000256" key="1">
    <source>
        <dbReference type="ARBA" id="ARBA00011955"/>
    </source>
</evidence>
<name>A0A4Q7P0E9_9FIRM</name>
<keyword evidence="12" id="KW-0449">Lipoprotein</keyword>
<comment type="caution">
    <text evidence="12">The sequence shown here is derived from an EMBL/GenBank/DDBJ whole genome shotgun (WGS) entry which is preliminary data.</text>
</comment>
<dbReference type="GO" id="GO:0046872">
    <property type="term" value="F:metal ion binding"/>
    <property type="evidence" value="ECO:0007669"/>
    <property type="project" value="UniProtKB-UniRule"/>
</dbReference>
<reference evidence="12 13" key="1">
    <citation type="submission" date="2019-02" db="EMBL/GenBank/DDBJ databases">
        <title>Genomic Encyclopedia of Type Strains, Phase IV (KMG-IV): sequencing the most valuable type-strain genomes for metagenomic binning, comparative biology and taxonomic classification.</title>
        <authorList>
            <person name="Goeker M."/>
        </authorList>
    </citation>
    <scope>NUCLEOTIDE SEQUENCE [LARGE SCALE GENOMIC DNA]</scope>
    <source>
        <strain evidence="12 13">DSM 29486</strain>
    </source>
</reference>
<keyword evidence="5 10" id="KW-0479">Metal-binding</keyword>
<sequence>MSDHSGSIYYKCKLLFCTFLVFAAALLPLSGCSRKAEPVSRTDFMFDTVVTLTLYDPADESLLGEALAYCRSFEQIFSRTNSESELYRINHRQPGERTLQLSDDLSSAISSALAWAHLSDGALDISMGRVVSLWDFQGEDPKPPSSEEVRLALQSSGWDRLRLEGNMLTFPNDTMELDLGAVAKGYIADRLKDWLKQRGVASALINLGGNLLCLGSQPDGAPFHLGIQKPFGTVSELAGTCAVKDQSMVTSGTYQRNFTSMGVTYHHLLNPETGWPSENGLVSVTILTSSSADADALSTACFILGKEKGMALIESLPDTEAVFIGENSETTASSGWPGQMR</sequence>
<evidence type="ECO:0000256" key="4">
    <source>
        <dbReference type="ARBA" id="ARBA00022679"/>
    </source>
</evidence>
<dbReference type="Pfam" id="PF02424">
    <property type="entry name" value="ApbE"/>
    <property type="match status" value="1"/>
</dbReference>
<dbReference type="RefSeq" id="WP_165388934.1">
    <property type="nucleotide sequence ID" value="NZ_SGXF01000006.1"/>
</dbReference>
<keyword evidence="6 10" id="KW-0274">FAD</keyword>
<comment type="similarity">
    <text evidence="10">Belongs to the ApbE family.</text>
</comment>
<evidence type="ECO:0000256" key="2">
    <source>
        <dbReference type="ARBA" id="ARBA00016337"/>
    </source>
</evidence>
<feature type="binding site" evidence="11">
    <location>
        <position position="299"/>
    </location>
    <ligand>
        <name>Mg(2+)</name>
        <dbReference type="ChEBI" id="CHEBI:18420"/>
    </ligand>
</feature>
<evidence type="ECO:0000256" key="6">
    <source>
        <dbReference type="ARBA" id="ARBA00022827"/>
    </source>
</evidence>
<evidence type="ECO:0000256" key="7">
    <source>
        <dbReference type="ARBA" id="ARBA00022842"/>
    </source>
</evidence>
<protein>
    <recommendedName>
        <fullName evidence="2 10">FAD:protein FMN transferase</fullName>
        <ecNumber evidence="1 10">2.7.1.180</ecNumber>
    </recommendedName>
    <alternativeName>
        <fullName evidence="8 10">Flavin transferase</fullName>
    </alternativeName>
</protein>
<dbReference type="InterPro" id="IPR024932">
    <property type="entry name" value="ApbE"/>
</dbReference>
<dbReference type="GO" id="GO:0016740">
    <property type="term" value="F:transferase activity"/>
    <property type="evidence" value="ECO:0007669"/>
    <property type="project" value="UniProtKB-UniRule"/>
</dbReference>
<dbReference type="PANTHER" id="PTHR30040">
    <property type="entry name" value="THIAMINE BIOSYNTHESIS LIPOPROTEIN APBE"/>
    <property type="match status" value="1"/>
</dbReference>
<accession>A0A4Q7P0E9</accession>
<organism evidence="12 13">
    <name type="scientific">Cuneatibacter caecimuris</name>
    <dbReference type="NCBI Taxonomy" id="1796618"/>
    <lineage>
        <taxon>Bacteria</taxon>
        <taxon>Bacillati</taxon>
        <taxon>Bacillota</taxon>
        <taxon>Clostridia</taxon>
        <taxon>Lachnospirales</taxon>
        <taxon>Lachnospiraceae</taxon>
        <taxon>Cuneatibacter</taxon>
    </lineage>
</organism>
<dbReference type="Gene3D" id="3.10.520.10">
    <property type="entry name" value="ApbE-like domains"/>
    <property type="match status" value="1"/>
</dbReference>
<dbReference type="SUPFAM" id="SSF143631">
    <property type="entry name" value="ApbE-like"/>
    <property type="match status" value="1"/>
</dbReference>
<evidence type="ECO:0000256" key="10">
    <source>
        <dbReference type="PIRNR" id="PIRNR006268"/>
    </source>
</evidence>
<comment type="catalytic activity">
    <reaction evidence="9 10">
        <text>L-threonyl-[protein] + FAD = FMN-L-threonyl-[protein] + AMP + H(+)</text>
        <dbReference type="Rhea" id="RHEA:36847"/>
        <dbReference type="Rhea" id="RHEA-COMP:11060"/>
        <dbReference type="Rhea" id="RHEA-COMP:11061"/>
        <dbReference type="ChEBI" id="CHEBI:15378"/>
        <dbReference type="ChEBI" id="CHEBI:30013"/>
        <dbReference type="ChEBI" id="CHEBI:57692"/>
        <dbReference type="ChEBI" id="CHEBI:74257"/>
        <dbReference type="ChEBI" id="CHEBI:456215"/>
        <dbReference type="EC" id="2.7.1.180"/>
    </reaction>
</comment>
<dbReference type="AlphaFoldDB" id="A0A4Q7P0E9"/>
<evidence type="ECO:0000256" key="11">
    <source>
        <dbReference type="PIRSR" id="PIRSR006268-2"/>
    </source>
</evidence>
<dbReference type="EMBL" id="SGXF01000006">
    <property type="protein sequence ID" value="RZS93017.1"/>
    <property type="molecule type" value="Genomic_DNA"/>
</dbReference>
<dbReference type="InterPro" id="IPR003374">
    <property type="entry name" value="ApbE-like_sf"/>
</dbReference>
<keyword evidence="13" id="KW-1185">Reference proteome</keyword>
<evidence type="ECO:0000313" key="12">
    <source>
        <dbReference type="EMBL" id="RZS93017.1"/>
    </source>
</evidence>
<evidence type="ECO:0000256" key="9">
    <source>
        <dbReference type="ARBA" id="ARBA00048540"/>
    </source>
</evidence>
<evidence type="ECO:0000313" key="13">
    <source>
        <dbReference type="Proteomes" id="UP000292927"/>
    </source>
</evidence>
<dbReference type="Proteomes" id="UP000292927">
    <property type="component" value="Unassembled WGS sequence"/>
</dbReference>